<keyword evidence="9" id="KW-1185">Reference proteome</keyword>
<feature type="transmembrane region" description="Helical" evidence="5">
    <location>
        <begin position="464"/>
        <end position="484"/>
    </location>
</feature>
<feature type="transmembrane region" description="Helical" evidence="5">
    <location>
        <begin position="283"/>
        <end position="303"/>
    </location>
</feature>
<name>A0A2N0VL93_9BACT</name>
<accession>A0A2N0VL93</accession>
<feature type="transmembrane region" description="Helical" evidence="5">
    <location>
        <begin position="315"/>
        <end position="335"/>
    </location>
</feature>
<feature type="transmembrane region" description="Helical" evidence="5">
    <location>
        <begin position="106"/>
        <end position="124"/>
    </location>
</feature>
<dbReference type="Proteomes" id="UP000233398">
    <property type="component" value="Unassembled WGS sequence"/>
</dbReference>
<comment type="catalytic activity">
    <reaction evidence="5">
        <text>a quinone + NADH + 5 H(+)(in) = a quinol + NAD(+) + 4 H(+)(out)</text>
        <dbReference type="Rhea" id="RHEA:57888"/>
        <dbReference type="ChEBI" id="CHEBI:15378"/>
        <dbReference type="ChEBI" id="CHEBI:24646"/>
        <dbReference type="ChEBI" id="CHEBI:57540"/>
        <dbReference type="ChEBI" id="CHEBI:57945"/>
        <dbReference type="ChEBI" id="CHEBI:132124"/>
    </reaction>
</comment>
<evidence type="ECO:0000256" key="6">
    <source>
        <dbReference type="RuleBase" id="RU000320"/>
    </source>
</evidence>
<feature type="transmembrane region" description="Helical" evidence="5">
    <location>
        <begin position="76"/>
        <end position="94"/>
    </location>
</feature>
<feature type="transmembrane region" description="Helical" evidence="5">
    <location>
        <begin position="163"/>
        <end position="185"/>
    </location>
</feature>
<dbReference type="PANTHER" id="PTHR22773">
    <property type="entry name" value="NADH DEHYDROGENASE"/>
    <property type="match status" value="1"/>
</dbReference>
<feature type="transmembrane region" description="Helical" evidence="5">
    <location>
        <begin position="418"/>
        <end position="438"/>
    </location>
</feature>
<keyword evidence="5" id="KW-1278">Translocase</keyword>
<gene>
    <name evidence="5" type="primary">nuoN</name>
    <name evidence="8" type="ORF">CWD77_05800</name>
</gene>
<feature type="transmembrane region" description="Helical" evidence="5">
    <location>
        <begin position="341"/>
        <end position="362"/>
    </location>
</feature>
<evidence type="ECO:0000256" key="5">
    <source>
        <dbReference type="HAMAP-Rule" id="MF_00445"/>
    </source>
</evidence>
<feature type="transmembrane region" description="Helical" evidence="5">
    <location>
        <begin position="130"/>
        <end position="151"/>
    </location>
</feature>
<comment type="function">
    <text evidence="5">NDH-1 shuttles electrons from NADH, via FMN and iron-sulfur (Fe-S) centers, to quinones in the respiratory chain. The immediate electron acceptor for the enzyme in this species is believed to be ubiquinone. Couples the redox reaction to proton translocation (for every two electrons transferred, four hydrogen ions are translocated across the cytoplasmic membrane), and thus conserves the redox energy in a proton gradient.</text>
</comment>
<dbReference type="GO" id="GO:0012505">
    <property type="term" value="C:endomembrane system"/>
    <property type="evidence" value="ECO:0007669"/>
    <property type="project" value="UniProtKB-SubCell"/>
</dbReference>
<evidence type="ECO:0000256" key="1">
    <source>
        <dbReference type="ARBA" id="ARBA00004127"/>
    </source>
</evidence>
<dbReference type="GO" id="GO:0008137">
    <property type="term" value="F:NADH dehydrogenase (ubiquinone) activity"/>
    <property type="evidence" value="ECO:0007669"/>
    <property type="project" value="InterPro"/>
</dbReference>
<dbReference type="EMBL" id="PISP01000001">
    <property type="protein sequence ID" value="PKD44973.1"/>
    <property type="molecule type" value="Genomic_DNA"/>
</dbReference>
<sequence length="496" mass="54672">MVDNILNSIIHFYPEIAIVVTLCGIIVADLFVKRKGHTGGVILFGGMVVTAVLLLVQTGWNNSVFYEMIAVDPFALYFKLLLTLATLFVILFSMKSRELDEYSNRISEYYMLMAGMILGMFLMVSSTNLLLMYLAFEMTSISSYVLVGFTKKSDKSSEASMKYIIYGAVASGIMIYGISLLVGLTGATDIYAVNMALAGDLNQPLLLTISIIMIIAGLGFKLALVPFHFWAPDVYEGAPITITAYLSVASKIAALAMTIRFFRISFSDLSVADDGAIWSMLDVLNWNVILAVLAALAMVVGNLTALRQDNIKRMLAYSSIAHAGYIMMGFVILTNEGLSAIMIYVFVYLFMNLGAFYVAMLFSNQTGTESIEKYKGLGHRAPLMGVSMTVFLVALTGFPPTAGFIAKLYIFGAAISAGWFWLVLIAGITTVVSLFYYIRVVRNMFFYKPEEGAEKLEFDAGTKIILLLLLIPTLLFGVYFTPIFEMARESVQMFGM</sequence>
<feature type="transmembrane region" description="Helical" evidence="5">
    <location>
        <begin position="12"/>
        <end position="32"/>
    </location>
</feature>
<keyword evidence="5" id="KW-0520">NAD</keyword>
<dbReference type="NCBIfam" id="TIGR01770">
    <property type="entry name" value="NDH_I_N"/>
    <property type="match status" value="1"/>
</dbReference>
<dbReference type="GO" id="GO:0050136">
    <property type="term" value="F:NADH dehydrogenase (quinone) (non-electrogenic) activity"/>
    <property type="evidence" value="ECO:0007669"/>
    <property type="project" value="UniProtKB-UniRule"/>
</dbReference>
<evidence type="ECO:0000256" key="3">
    <source>
        <dbReference type="ARBA" id="ARBA00022989"/>
    </source>
</evidence>
<dbReference type="Pfam" id="PF00361">
    <property type="entry name" value="Proton_antipo_M"/>
    <property type="match status" value="1"/>
</dbReference>
<feature type="transmembrane region" description="Helical" evidence="5">
    <location>
        <begin position="205"/>
        <end position="230"/>
    </location>
</feature>
<dbReference type="InterPro" id="IPR001750">
    <property type="entry name" value="ND/Mrp_TM"/>
</dbReference>
<comment type="caution">
    <text evidence="8">The sequence shown here is derived from an EMBL/GenBank/DDBJ whole genome shotgun (WGS) entry which is preliminary data.</text>
</comment>
<reference evidence="8 9" key="1">
    <citation type="submission" date="2017-11" db="EMBL/GenBank/DDBJ databases">
        <title>Rhodohalobacter 15182 sp. nov., isolated from a salt lake.</title>
        <authorList>
            <person name="Han S."/>
        </authorList>
    </citation>
    <scope>NUCLEOTIDE SEQUENCE [LARGE SCALE GENOMIC DNA]</scope>
    <source>
        <strain evidence="8 9">15182</strain>
    </source>
</reference>
<dbReference type="HAMAP" id="MF_00445">
    <property type="entry name" value="NDH1_NuoN_1"/>
    <property type="match status" value="1"/>
</dbReference>
<evidence type="ECO:0000256" key="2">
    <source>
        <dbReference type="ARBA" id="ARBA00022692"/>
    </source>
</evidence>
<keyword evidence="3 5" id="KW-1133">Transmembrane helix</keyword>
<protein>
    <recommendedName>
        <fullName evidence="5">NADH-quinone oxidoreductase subunit N</fullName>
        <ecNumber evidence="5">7.1.1.-</ecNumber>
    </recommendedName>
    <alternativeName>
        <fullName evidence="5">NADH dehydrogenase I subunit N</fullName>
    </alternativeName>
    <alternativeName>
        <fullName evidence="5">NDH-1 subunit N</fullName>
    </alternativeName>
</protein>
<organism evidence="8 9">
    <name type="scientific">Rhodohalobacter barkolensis</name>
    <dbReference type="NCBI Taxonomy" id="2053187"/>
    <lineage>
        <taxon>Bacteria</taxon>
        <taxon>Pseudomonadati</taxon>
        <taxon>Balneolota</taxon>
        <taxon>Balneolia</taxon>
        <taxon>Balneolales</taxon>
        <taxon>Balneolaceae</taxon>
        <taxon>Rhodohalobacter</taxon>
    </lineage>
</organism>
<feature type="domain" description="NADH:quinone oxidoreductase/Mrp antiporter transmembrane" evidence="7">
    <location>
        <begin position="126"/>
        <end position="432"/>
    </location>
</feature>
<keyword evidence="5" id="KW-0830">Ubiquinone</keyword>
<dbReference type="InterPro" id="IPR010096">
    <property type="entry name" value="NADH-Q_OxRdtase_suN/2"/>
</dbReference>
<keyword evidence="4 5" id="KW-0472">Membrane</keyword>
<keyword evidence="5" id="KW-0813">Transport</keyword>
<dbReference type="PRINTS" id="PR01434">
    <property type="entry name" value="NADHDHGNASE5"/>
</dbReference>
<dbReference type="GO" id="GO:0048038">
    <property type="term" value="F:quinone binding"/>
    <property type="evidence" value="ECO:0007669"/>
    <property type="project" value="UniProtKB-KW"/>
</dbReference>
<keyword evidence="5" id="KW-0874">Quinone</keyword>
<comment type="similarity">
    <text evidence="5">Belongs to the complex I subunit 2 family.</text>
</comment>
<dbReference type="RefSeq" id="WP_101072296.1">
    <property type="nucleotide sequence ID" value="NZ_PISP01000001.1"/>
</dbReference>
<evidence type="ECO:0000313" key="9">
    <source>
        <dbReference type="Proteomes" id="UP000233398"/>
    </source>
</evidence>
<feature type="transmembrane region" description="Helical" evidence="5">
    <location>
        <begin position="383"/>
        <end position="406"/>
    </location>
</feature>
<feature type="transmembrane region" description="Helical" evidence="5">
    <location>
        <begin position="242"/>
        <end position="263"/>
    </location>
</feature>
<evidence type="ECO:0000259" key="7">
    <source>
        <dbReference type="Pfam" id="PF00361"/>
    </source>
</evidence>
<comment type="subcellular location">
    <subcellularLocation>
        <location evidence="5">Cell membrane</location>
        <topology evidence="5">Multi-pass membrane protein</topology>
    </subcellularLocation>
    <subcellularLocation>
        <location evidence="1">Endomembrane system</location>
        <topology evidence="1">Multi-pass membrane protein</topology>
    </subcellularLocation>
    <subcellularLocation>
        <location evidence="6">Membrane</location>
        <topology evidence="6">Multi-pass membrane protein</topology>
    </subcellularLocation>
</comment>
<keyword evidence="5" id="KW-1003">Cell membrane</keyword>
<dbReference type="AlphaFoldDB" id="A0A2N0VL93"/>
<comment type="subunit">
    <text evidence="5">NDH-1 is composed of 14 different subunits. Subunits NuoA, H, J, K, L, M, N constitute the membrane sector of the complex.</text>
</comment>
<keyword evidence="2 5" id="KW-0812">Transmembrane</keyword>
<dbReference type="GO" id="GO:0005886">
    <property type="term" value="C:plasma membrane"/>
    <property type="evidence" value="ECO:0007669"/>
    <property type="project" value="UniProtKB-SubCell"/>
</dbReference>
<proteinExistence type="inferred from homology"/>
<feature type="transmembrane region" description="Helical" evidence="5">
    <location>
        <begin position="39"/>
        <end position="56"/>
    </location>
</feature>
<evidence type="ECO:0000256" key="4">
    <source>
        <dbReference type="ARBA" id="ARBA00023136"/>
    </source>
</evidence>
<dbReference type="GO" id="GO:0042773">
    <property type="term" value="P:ATP synthesis coupled electron transport"/>
    <property type="evidence" value="ECO:0007669"/>
    <property type="project" value="InterPro"/>
</dbReference>
<dbReference type="OrthoDB" id="9811718at2"/>
<dbReference type="EC" id="7.1.1.-" evidence="5"/>
<evidence type="ECO:0000313" key="8">
    <source>
        <dbReference type="EMBL" id="PKD44973.1"/>
    </source>
</evidence>